<dbReference type="EMBL" id="BMFY01000001">
    <property type="protein sequence ID" value="GGA02886.1"/>
    <property type="molecule type" value="Genomic_DNA"/>
</dbReference>
<sequence length="454" mass="48092">MNLHALMQRRFDTSGPIRVGVIGAGKFASMFLTQAVNQPQLHIVGLADLAIERAEESLARTGWSADRYGRLPLKEAKRTGRTAVIDDSTALITDPDVEVIVEATGNPLAGSSHALAAIENGKHVVMVNVEADCMVGPVLKEKADAAGVVYTLAYGDQPALIAELVDWCRTVGYEIVAAGKGTKYLPAYETSTPDTVWDHYGLTPEQAARGGMNPQMFNSFLDGTKSAIEMAAVANAAGLVAPTNGLTFPPVDVDDLPHTLIPSADGGVLEQSGTVEVVSSLHRDGTPVARDLRWGVYVTFRAQTEYARTCFTEYGVLTDPSGQYASLFRPYHMIGMELGVSIASATLRHEATGAPASYRADVVAVAKKDLAVGEVLDGEGGYTVRGVLTTAERSLQFRALPMGLGHGLTVTRPVAAGSVVTWDDVTPPADSAAVSLRRELEEQARARLTTGGSA</sequence>
<reference evidence="2" key="2">
    <citation type="submission" date="2020-09" db="EMBL/GenBank/DDBJ databases">
        <authorList>
            <person name="Sun Q."/>
            <person name="Zhou Y."/>
        </authorList>
    </citation>
    <scope>NUCLEOTIDE SEQUENCE</scope>
    <source>
        <strain evidence="2">CGMCC 1.12785</strain>
    </source>
</reference>
<organism evidence="2 3">
    <name type="scientific">Sediminivirga luteola</name>
    <dbReference type="NCBI Taxonomy" id="1774748"/>
    <lineage>
        <taxon>Bacteria</taxon>
        <taxon>Bacillati</taxon>
        <taxon>Actinomycetota</taxon>
        <taxon>Actinomycetes</taxon>
        <taxon>Micrococcales</taxon>
        <taxon>Brevibacteriaceae</taxon>
        <taxon>Sediminivirga</taxon>
    </lineage>
</organism>
<dbReference type="CDD" id="cd11616">
    <property type="entry name" value="SAF_DH_OX_like"/>
    <property type="match status" value="1"/>
</dbReference>
<dbReference type="PANTHER" id="PTHR37850:SF3">
    <property type="entry name" value="BLR7815 PROTEIN"/>
    <property type="match status" value="1"/>
</dbReference>
<evidence type="ECO:0000259" key="1">
    <source>
        <dbReference type="SMART" id="SM00858"/>
    </source>
</evidence>
<dbReference type="PANTHER" id="PTHR37850">
    <property type="entry name" value="STRU PROTEIN"/>
    <property type="match status" value="1"/>
</dbReference>
<dbReference type="Pfam" id="PF08666">
    <property type="entry name" value="SAF"/>
    <property type="match status" value="1"/>
</dbReference>
<keyword evidence="3" id="KW-1185">Reference proteome</keyword>
<dbReference type="Pfam" id="PF21135">
    <property type="entry name" value="DRL_cat"/>
    <property type="match status" value="1"/>
</dbReference>
<gene>
    <name evidence="2" type="ORF">GCM10011333_01890</name>
</gene>
<dbReference type="SMART" id="SM00858">
    <property type="entry name" value="SAF"/>
    <property type="match status" value="1"/>
</dbReference>
<dbReference type="AlphaFoldDB" id="A0A8J2TVE6"/>
<dbReference type="InterPro" id="IPR013974">
    <property type="entry name" value="SAF"/>
</dbReference>
<evidence type="ECO:0000313" key="2">
    <source>
        <dbReference type="EMBL" id="GGA02886.1"/>
    </source>
</evidence>
<dbReference type="Pfam" id="PF01408">
    <property type="entry name" value="GFO_IDH_MocA"/>
    <property type="match status" value="1"/>
</dbReference>
<protein>
    <submittedName>
        <fullName evidence="2">Flagellar protein FlgA</fullName>
    </submittedName>
</protein>
<keyword evidence="2" id="KW-0966">Cell projection</keyword>
<dbReference type="Proteomes" id="UP000616114">
    <property type="component" value="Unassembled WGS sequence"/>
</dbReference>
<dbReference type="GO" id="GO:0000166">
    <property type="term" value="F:nucleotide binding"/>
    <property type="evidence" value="ECO:0007669"/>
    <property type="project" value="InterPro"/>
</dbReference>
<reference evidence="2" key="1">
    <citation type="journal article" date="2014" name="Int. J. Syst. Evol. Microbiol.">
        <title>Complete genome sequence of Corynebacterium casei LMG S-19264T (=DSM 44701T), isolated from a smear-ripened cheese.</title>
        <authorList>
            <consortium name="US DOE Joint Genome Institute (JGI-PGF)"/>
            <person name="Walter F."/>
            <person name="Albersmeier A."/>
            <person name="Kalinowski J."/>
            <person name="Ruckert C."/>
        </authorList>
    </citation>
    <scope>NUCLEOTIDE SEQUENCE</scope>
    <source>
        <strain evidence="2">CGMCC 1.12785</strain>
    </source>
</reference>
<dbReference type="RefSeq" id="WP_188549043.1">
    <property type="nucleotide sequence ID" value="NZ_BMFY01000001.1"/>
</dbReference>
<dbReference type="InterPro" id="IPR048423">
    <property type="entry name" value="DRL_cat"/>
</dbReference>
<dbReference type="InterPro" id="IPR036291">
    <property type="entry name" value="NAD(P)-bd_dom_sf"/>
</dbReference>
<keyword evidence="2" id="KW-0282">Flagellum</keyword>
<comment type="caution">
    <text evidence="2">The sequence shown here is derived from an EMBL/GenBank/DDBJ whole genome shotgun (WGS) entry which is preliminary data.</text>
</comment>
<feature type="domain" description="SAF" evidence="1">
    <location>
        <begin position="361"/>
        <end position="426"/>
    </location>
</feature>
<evidence type="ECO:0000313" key="3">
    <source>
        <dbReference type="Proteomes" id="UP000616114"/>
    </source>
</evidence>
<accession>A0A8J2TVE6</accession>
<dbReference type="Gene3D" id="3.40.50.720">
    <property type="entry name" value="NAD(P)-binding Rossmann-like Domain"/>
    <property type="match status" value="1"/>
</dbReference>
<name>A0A8J2TVE6_9MICO</name>
<dbReference type="SUPFAM" id="SSF51735">
    <property type="entry name" value="NAD(P)-binding Rossmann-fold domains"/>
    <property type="match status" value="1"/>
</dbReference>
<dbReference type="InterPro" id="IPR000683">
    <property type="entry name" value="Gfo/Idh/MocA-like_OxRdtase_N"/>
</dbReference>
<proteinExistence type="predicted"/>
<keyword evidence="2" id="KW-0969">Cilium</keyword>